<dbReference type="EMBL" id="CAJNOR010008275">
    <property type="protein sequence ID" value="CAF1631010.1"/>
    <property type="molecule type" value="Genomic_DNA"/>
</dbReference>
<reference evidence="2" key="1">
    <citation type="submission" date="2021-02" db="EMBL/GenBank/DDBJ databases">
        <authorList>
            <person name="Nowell W R."/>
        </authorList>
    </citation>
    <scope>NUCLEOTIDE SEQUENCE</scope>
</reference>
<evidence type="ECO:0000313" key="3">
    <source>
        <dbReference type="Proteomes" id="UP000663828"/>
    </source>
</evidence>
<dbReference type="Proteomes" id="UP000663828">
    <property type="component" value="Unassembled WGS sequence"/>
</dbReference>
<dbReference type="PANTHER" id="PTHR46580">
    <property type="entry name" value="SENSOR KINASE-RELATED"/>
    <property type="match status" value="1"/>
</dbReference>
<keyword evidence="1" id="KW-0732">Signal</keyword>
<gene>
    <name evidence="2" type="ORF">XAT740_LOCUS51652</name>
</gene>
<dbReference type="Gene3D" id="2.30.30.100">
    <property type="match status" value="1"/>
</dbReference>
<accession>A0A816D6S0</accession>
<dbReference type="InterPro" id="IPR013517">
    <property type="entry name" value="FG-GAP"/>
</dbReference>
<dbReference type="Pfam" id="PF13517">
    <property type="entry name" value="FG-GAP_3"/>
    <property type="match status" value="1"/>
</dbReference>
<protein>
    <recommendedName>
        <fullName evidence="4">VCBS repeat-containing protein</fullName>
    </recommendedName>
</protein>
<evidence type="ECO:0000256" key="1">
    <source>
        <dbReference type="ARBA" id="ARBA00022729"/>
    </source>
</evidence>
<sequence>GDGTFSQQLNQTVGKYPSKATTADLDNDGYLDVITINYGDNTISVLLGNGNRTFSSQVKYATGVQPSDIAIGDLNKDNKIDVIVTNSQSEKVSVFLNKCSNVTATTS</sequence>
<keyword evidence="3" id="KW-1185">Reference proteome</keyword>
<proteinExistence type="predicted"/>
<comment type="caution">
    <text evidence="2">The sequence shown here is derived from an EMBL/GenBank/DDBJ whole genome shotgun (WGS) entry which is preliminary data.</text>
</comment>
<evidence type="ECO:0000313" key="2">
    <source>
        <dbReference type="EMBL" id="CAF1631010.1"/>
    </source>
</evidence>
<organism evidence="2 3">
    <name type="scientific">Adineta ricciae</name>
    <name type="common">Rotifer</name>
    <dbReference type="NCBI Taxonomy" id="249248"/>
    <lineage>
        <taxon>Eukaryota</taxon>
        <taxon>Metazoa</taxon>
        <taxon>Spiralia</taxon>
        <taxon>Gnathifera</taxon>
        <taxon>Rotifera</taxon>
        <taxon>Eurotatoria</taxon>
        <taxon>Bdelloidea</taxon>
        <taxon>Adinetida</taxon>
        <taxon>Adinetidae</taxon>
        <taxon>Adineta</taxon>
    </lineage>
</organism>
<dbReference type="SUPFAM" id="SSF69318">
    <property type="entry name" value="Integrin alpha N-terminal domain"/>
    <property type="match status" value="1"/>
</dbReference>
<name>A0A816D6S0_ADIRI</name>
<dbReference type="InterPro" id="IPR028994">
    <property type="entry name" value="Integrin_alpha_N"/>
</dbReference>
<evidence type="ECO:0008006" key="4">
    <source>
        <dbReference type="Google" id="ProtNLM"/>
    </source>
</evidence>
<feature type="non-terminal residue" evidence="2">
    <location>
        <position position="1"/>
    </location>
</feature>
<dbReference type="AlphaFoldDB" id="A0A816D6S0"/>